<keyword evidence="4" id="KW-0614">Plasmid</keyword>
<dbReference type="GO" id="GO:0051213">
    <property type="term" value="F:dioxygenase activity"/>
    <property type="evidence" value="ECO:0007669"/>
    <property type="project" value="UniProtKB-KW"/>
</dbReference>
<keyword evidence="2" id="KW-0560">Oxidoreductase</keyword>
<evidence type="ECO:0000256" key="2">
    <source>
        <dbReference type="ARBA" id="ARBA00023002"/>
    </source>
</evidence>
<keyword evidence="5" id="KW-1185">Reference proteome</keyword>
<dbReference type="EMBL" id="CP018222">
    <property type="protein sequence ID" value="API61266.1"/>
    <property type="molecule type" value="Genomic_DNA"/>
</dbReference>
<dbReference type="CDD" id="cd00667">
    <property type="entry name" value="ring_hydroxylating_dioxygenases_beta"/>
    <property type="match status" value="1"/>
</dbReference>
<evidence type="ECO:0000313" key="4">
    <source>
        <dbReference type="EMBL" id="API61266.1"/>
    </source>
</evidence>
<sequence>MNQAIALRSEIQELLDSYVETIDNDDLEAWPDHFTDDCLYEIIPKENVDFDLPAPLIRCENKHMLRDRVTALRNANIYPPTIYRHFVSGLKISRHQGDEVEFTANYLVMSTGLEGETKIYQAGRYVDRAVRLDGRWRFASKRAIFDTSRVATLLALPV</sequence>
<gene>
    <name evidence="4" type="ORF">BSL82_17600</name>
</gene>
<dbReference type="KEGG" id="sphj:BSL82_17600"/>
<reference evidence="4 5" key="1">
    <citation type="submission" date="2016-11" db="EMBL/GenBank/DDBJ databases">
        <title>Complete Genome Sequence of alachlor-degrading Sphingomonas sp. strain JJ-A5.</title>
        <authorList>
            <person name="Lee H."/>
            <person name="Ka J.-O."/>
        </authorList>
    </citation>
    <scope>NUCLEOTIDE SEQUENCE [LARGE SCALE GENOMIC DNA]</scope>
    <source>
        <strain evidence="4 5">JJ-A5</strain>
        <plasmid evidence="5">phsl1</plasmid>
    </source>
</reference>
<dbReference type="InterPro" id="IPR037401">
    <property type="entry name" value="SnoaL-like"/>
</dbReference>
<keyword evidence="4" id="KW-0223">Dioxygenase</keyword>
<dbReference type="InterPro" id="IPR032710">
    <property type="entry name" value="NTF2-like_dom_sf"/>
</dbReference>
<organism evidence="4 5">
    <name type="scientific">Tardibacter chloracetimidivorans</name>
    <dbReference type="NCBI Taxonomy" id="1921510"/>
    <lineage>
        <taxon>Bacteria</taxon>
        <taxon>Pseudomonadati</taxon>
        <taxon>Pseudomonadota</taxon>
        <taxon>Alphaproteobacteria</taxon>
        <taxon>Sphingomonadales</taxon>
        <taxon>Sphingomonadaceae</taxon>
        <taxon>Tardibacter</taxon>
    </lineage>
</organism>
<dbReference type="Pfam" id="PF13577">
    <property type="entry name" value="SnoaL_4"/>
    <property type="match status" value="1"/>
</dbReference>
<evidence type="ECO:0000259" key="3">
    <source>
        <dbReference type="Pfam" id="PF13577"/>
    </source>
</evidence>
<dbReference type="Proteomes" id="UP000182063">
    <property type="component" value="Plasmid pHSL1"/>
</dbReference>
<dbReference type="InterPro" id="IPR000391">
    <property type="entry name" value="Rng_hydr_dOase-bsu"/>
</dbReference>
<protein>
    <submittedName>
        <fullName evidence="4">Anthranilate 1,2-dioxygenase</fullName>
    </submittedName>
</protein>
<evidence type="ECO:0000313" key="5">
    <source>
        <dbReference type="Proteomes" id="UP000182063"/>
    </source>
</evidence>
<comment type="similarity">
    <text evidence="1">Belongs to the bacterial ring-hydroxylating dioxygenase beta subunit family.</text>
</comment>
<proteinExistence type="inferred from homology"/>
<dbReference type="RefSeq" id="WP_072598895.1">
    <property type="nucleotide sequence ID" value="NZ_CP018222.1"/>
</dbReference>
<dbReference type="Gene3D" id="3.10.450.50">
    <property type="match status" value="1"/>
</dbReference>
<dbReference type="InterPro" id="IPR017640">
    <property type="entry name" value="Anthranilate_1-2-diOase_ssu"/>
</dbReference>
<dbReference type="SUPFAM" id="SSF54427">
    <property type="entry name" value="NTF2-like"/>
    <property type="match status" value="1"/>
</dbReference>
<geneLocation type="plasmid" evidence="5">
    <name>phsl1</name>
</geneLocation>
<dbReference type="NCBIfam" id="NF041685">
    <property type="entry name" value="ant_diox_AndAd"/>
    <property type="match status" value="1"/>
</dbReference>
<dbReference type="OrthoDB" id="5517499at2"/>
<name>A0A1L4A065_9SPHN</name>
<evidence type="ECO:0000256" key="1">
    <source>
        <dbReference type="ARBA" id="ARBA00009570"/>
    </source>
</evidence>
<accession>A0A1L4A065</accession>
<dbReference type="AlphaFoldDB" id="A0A1L4A065"/>
<feature type="domain" description="SnoaL-like" evidence="3">
    <location>
        <begin position="4"/>
        <end position="140"/>
    </location>
</feature>